<accession>A0A6A7Y041</accession>
<dbReference type="InterPro" id="IPR038268">
    <property type="entry name" value="RHH_sf"/>
</dbReference>
<sequence length="76" mass="8113">MDKRSLTIGRHRTSVALEPAFWEALGEIAAARGLAISQLIAEIDRTRAPGGLASALRVYVLDHYRRPAGSDAPASA</sequence>
<dbReference type="EMBL" id="VWNA01000001">
    <property type="protein sequence ID" value="MQT11531.1"/>
    <property type="molecule type" value="Genomic_DNA"/>
</dbReference>
<comment type="caution">
    <text evidence="2">The sequence shown here is derived from an EMBL/GenBank/DDBJ whole genome shotgun (WGS) entry which is preliminary data.</text>
</comment>
<proteinExistence type="predicted"/>
<gene>
    <name evidence="2" type="ORF">F0357_02340</name>
</gene>
<evidence type="ECO:0000313" key="3">
    <source>
        <dbReference type="Proteomes" id="UP000332515"/>
    </source>
</evidence>
<reference evidence="2 3" key="1">
    <citation type="submission" date="2019-09" db="EMBL/GenBank/DDBJ databases">
        <title>Segnochrobactrum spirostomi gen. nov., sp. nov., isolated from the ciliate Spirostomum cf. yagiui and description of a novel family, Segnochrobactraceae fam. nov. within the order Rhizobiales of the class Alphaproteobacteria.</title>
        <authorList>
            <person name="Akter S."/>
            <person name="Shazib S.U.A."/>
            <person name="Shin M.K."/>
        </authorList>
    </citation>
    <scope>NUCLEOTIDE SEQUENCE [LARGE SCALE GENOMIC DNA]</scope>
    <source>
        <strain evidence="2 3">Sp-1</strain>
    </source>
</reference>
<evidence type="ECO:0000313" key="2">
    <source>
        <dbReference type="EMBL" id="MQT11531.1"/>
    </source>
</evidence>
<dbReference type="InterPro" id="IPR027373">
    <property type="entry name" value="RHH_dom"/>
</dbReference>
<organism evidence="2 3">
    <name type="scientific">Segnochrobactrum spirostomi</name>
    <dbReference type="NCBI Taxonomy" id="2608987"/>
    <lineage>
        <taxon>Bacteria</taxon>
        <taxon>Pseudomonadati</taxon>
        <taxon>Pseudomonadota</taxon>
        <taxon>Alphaproteobacteria</taxon>
        <taxon>Hyphomicrobiales</taxon>
        <taxon>Segnochrobactraceae</taxon>
        <taxon>Segnochrobactrum</taxon>
    </lineage>
</organism>
<dbReference type="Gene3D" id="1.10.3990.20">
    <property type="entry name" value="protein bp1543"/>
    <property type="match status" value="1"/>
</dbReference>
<name>A0A6A7Y041_9HYPH</name>
<dbReference type="Proteomes" id="UP000332515">
    <property type="component" value="Unassembled WGS sequence"/>
</dbReference>
<protein>
    <submittedName>
        <fullName evidence="2">Ribbon-helix-helix domain-containing protein</fullName>
    </submittedName>
</protein>
<evidence type="ECO:0000259" key="1">
    <source>
        <dbReference type="Pfam" id="PF13467"/>
    </source>
</evidence>
<dbReference type="AlphaFoldDB" id="A0A6A7Y041"/>
<feature type="domain" description="Ribbon-helix-helix" evidence="1">
    <location>
        <begin position="2"/>
        <end position="64"/>
    </location>
</feature>
<dbReference type="Pfam" id="PF13467">
    <property type="entry name" value="RHH_4"/>
    <property type="match status" value="1"/>
</dbReference>
<keyword evidence="3" id="KW-1185">Reference proteome</keyword>
<dbReference type="RefSeq" id="WP_153478308.1">
    <property type="nucleotide sequence ID" value="NZ_VWNA01000001.1"/>
</dbReference>